<organism evidence="1 2">
    <name type="scientific">Desulfotruncus arcticus DSM 17038</name>
    <dbReference type="NCBI Taxonomy" id="1121424"/>
    <lineage>
        <taxon>Bacteria</taxon>
        <taxon>Bacillati</taxon>
        <taxon>Bacillota</taxon>
        <taxon>Clostridia</taxon>
        <taxon>Eubacteriales</taxon>
        <taxon>Desulfallaceae</taxon>
        <taxon>Desulfotruncus</taxon>
    </lineage>
</organism>
<keyword evidence="2" id="KW-1185">Reference proteome</keyword>
<protein>
    <submittedName>
        <fullName evidence="1">Uncharacterized protein</fullName>
    </submittedName>
</protein>
<proteinExistence type="predicted"/>
<dbReference type="RefSeq" id="WP_165613313.1">
    <property type="nucleotide sequence ID" value="NZ_FOOX01000001.1"/>
</dbReference>
<name>A0A1I2MVU0_9FIRM</name>
<dbReference type="Proteomes" id="UP000199337">
    <property type="component" value="Unassembled WGS sequence"/>
</dbReference>
<sequence length="45" mass="5194">MLDKKQKELLIVQIAGQVEEIPEIILAFPNIVLWLRKGFYPVDQG</sequence>
<dbReference type="AlphaFoldDB" id="A0A1I2MVU0"/>
<dbReference type="EMBL" id="FOOX01000001">
    <property type="protein sequence ID" value="SFF95592.1"/>
    <property type="molecule type" value="Genomic_DNA"/>
</dbReference>
<reference evidence="2" key="1">
    <citation type="submission" date="2016-10" db="EMBL/GenBank/DDBJ databases">
        <authorList>
            <person name="Varghese N."/>
            <person name="Submissions S."/>
        </authorList>
    </citation>
    <scope>NUCLEOTIDE SEQUENCE [LARGE SCALE GENOMIC DNA]</scope>
    <source>
        <strain evidence="2">DSM 17038</strain>
    </source>
</reference>
<gene>
    <name evidence="1" type="ORF">SAMN05660649_00191</name>
</gene>
<dbReference type="STRING" id="341036.SAMN05660649_00191"/>
<evidence type="ECO:0000313" key="2">
    <source>
        <dbReference type="Proteomes" id="UP000199337"/>
    </source>
</evidence>
<accession>A0A1I2MVU0</accession>
<evidence type="ECO:0000313" key="1">
    <source>
        <dbReference type="EMBL" id="SFF95592.1"/>
    </source>
</evidence>